<dbReference type="FunFam" id="2.40.30.10:FF:000106">
    <property type="entry name" value="Ribosome-releasing factor 2, mitochondrial"/>
    <property type="match status" value="1"/>
</dbReference>
<dbReference type="PANTHER" id="PTHR43261">
    <property type="entry name" value="TRANSLATION ELONGATION FACTOR G-RELATED"/>
    <property type="match status" value="1"/>
</dbReference>
<sequence>MLYYSGHTKRIGNVDEGSTVTDFLPAERARGITIQSAAITFHWTPEAWLPQYEPVPVYNINLIDTPGHADFTFEVLRSLRVLDGAVCILDGVAGVEAQTEKVFNQARAYSIPTVFYVNKLDRNGARFGEAVRQIASKLRIMPVVCQIPWYDDRGETLIGVIDVVNMRGLRWVANGDGKDLTIVPLPEIGCSKPKLMEEAYRARTSLVEILSEEDETMVENFLEYKEDHLAVPAEKIWSSIRRCLLVPKPRISPVFAGASFRNIGVQPVLDAVANLLPSPEDTPDPSFTTEELSGGLREFVSGKLALPKSLPKQTGKLATRKRASYSDKIADLEACALAFKVVNDSRRGILVYVRVYYGSLNRNAILYNTNLQTVEKMPRLLRMYAADAVDEVSIKAGDIAVIPGLKHARTGDTLITFTGINPKTGPPIPFKSLQLRPIDIPPPVFFAAIEPHAAAYQSAINASLDLLLREDPSLQLGENEDTGQQLLSGMGELHLEIASNRLIQDFKAKATIGKIEIAYRECPSYTTSVQDIVYESTLASIHSKAGCSASISALVPEEMQDPRLTDGNLIVVNGTSDEGSETNFEVLSALRNGALAALARGPTLGYPVSGAKVSLTFDSAVHQFGSLTSISAISGAARKATRAVLEASAKISSPCLLEPVMRVVVKVEESTLGSVARDLETSRHGVIESLGEFENTSDVSLSGMNDISVIDLQRVYSPPDPFESQTADPFSSKPQAIHGSRAIIAKVPLKEMVGYLKHLRSLTAGRGSFTMEIDGFARMNKQRENLVLKELRGDL</sequence>
<dbReference type="Gene3D" id="3.30.230.10">
    <property type="match status" value="1"/>
</dbReference>
<dbReference type="PROSITE" id="PS00301">
    <property type="entry name" value="G_TR_1"/>
    <property type="match status" value="1"/>
</dbReference>
<dbReference type="GO" id="GO:0032790">
    <property type="term" value="P:ribosome disassembly"/>
    <property type="evidence" value="ECO:0007669"/>
    <property type="project" value="TreeGrafter"/>
</dbReference>
<evidence type="ECO:0000256" key="2">
    <source>
        <dbReference type="ARBA" id="ARBA00022917"/>
    </source>
</evidence>
<dbReference type="InterPro" id="IPR000640">
    <property type="entry name" value="EFG_V-like"/>
</dbReference>
<dbReference type="PRINTS" id="PR00315">
    <property type="entry name" value="ELONGATNFCT"/>
</dbReference>
<dbReference type="EMBL" id="CAJPDQ010000002">
    <property type="protein sequence ID" value="CAF9905297.1"/>
    <property type="molecule type" value="Genomic_DNA"/>
</dbReference>
<dbReference type="InterPro" id="IPR005225">
    <property type="entry name" value="Small_GTP-bd"/>
</dbReference>
<dbReference type="CDD" id="cd03713">
    <property type="entry name" value="EFG_mtEFG_C"/>
    <property type="match status" value="1"/>
</dbReference>
<dbReference type="InterPro" id="IPR000795">
    <property type="entry name" value="T_Tr_GTP-bd_dom"/>
</dbReference>
<dbReference type="InterPro" id="IPR035647">
    <property type="entry name" value="EFG_III/V"/>
</dbReference>
<dbReference type="InterPro" id="IPR035649">
    <property type="entry name" value="EFG_V"/>
</dbReference>
<reference evidence="6" key="1">
    <citation type="submission" date="2021-03" db="EMBL/GenBank/DDBJ databases">
        <authorList>
            <person name="Tagirdzhanova G."/>
        </authorList>
    </citation>
    <scope>NUCLEOTIDE SEQUENCE</scope>
</reference>
<protein>
    <recommendedName>
        <fullName evidence="5">Tr-type G domain-containing protein</fullName>
    </recommendedName>
</protein>
<dbReference type="GO" id="GO:0005525">
    <property type="term" value="F:GTP binding"/>
    <property type="evidence" value="ECO:0007669"/>
    <property type="project" value="UniProtKB-KW"/>
</dbReference>
<feature type="domain" description="Tr-type G" evidence="5">
    <location>
        <begin position="1"/>
        <end position="280"/>
    </location>
</feature>
<keyword evidence="2" id="KW-0648">Protein biosynthesis</keyword>
<dbReference type="FunFam" id="3.40.50.300:FF:000514">
    <property type="entry name" value="Ribosome-releasing factor 2, mitochondrial"/>
    <property type="match status" value="1"/>
</dbReference>
<dbReference type="AlphaFoldDB" id="A0A8H3EJR0"/>
<keyword evidence="4" id="KW-0342">GTP-binding</keyword>
<dbReference type="Gene3D" id="3.30.70.870">
    <property type="entry name" value="Elongation Factor G (Translational Gtpase), domain 3"/>
    <property type="match status" value="1"/>
</dbReference>
<name>A0A8H3EJR0_9LECA</name>
<dbReference type="Gene3D" id="3.30.70.240">
    <property type="match status" value="2"/>
</dbReference>
<proteinExistence type="predicted"/>
<organism evidence="6 7">
    <name type="scientific">Gomphillus americanus</name>
    <dbReference type="NCBI Taxonomy" id="1940652"/>
    <lineage>
        <taxon>Eukaryota</taxon>
        <taxon>Fungi</taxon>
        <taxon>Dikarya</taxon>
        <taxon>Ascomycota</taxon>
        <taxon>Pezizomycotina</taxon>
        <taxon>Lecanoromycetes</taxon>
        <taxon>OSLEUM clade</taxon>
        <taxon>Ostropomycetidae</taxon>
        <taxon>Ostropales</taxon>
        <taxon>Graphidaceae</taxon>
        <taxon>Gomphilloideae</taxon>
        <taxon>Gomphillus</taxon>
    </lineage>
</organism>
<dbReference type="GO" id="GO:0032543">
    <property type="term" value="P:mitochondrial translation"/>
    <property type="evidence" value="ECO:0007669"/>
    <property type="project" value="TreeGrafter"/>
</dbReference>
<evidence type="ECO:0000256" key="3">
    <source>
        <dbReference type="ARBA" id="ARBA00023128"/>
    </source>
</evidence>
<dbReference type="PANTHER" id="PTHR43261:SF1">
    <property type="entry name" value="RIBOSOME-RELEASING FACTOR 2, MITOCHONDRIAL"/>
    <property type="match status" value="1"/>
</dbReference>
<dbReference type="InterPro" id="IPR014721">
    <property type="entry name" value="Ribsml_uS5_D2-typ_fold_subgr"/>
</dbReference>
<evidence type="ECO:0000313" key="6">
    <source>
        <dbReference type="EMBL" id="CAF9905297.1"/>
    </source>
</evidence>
<dbReference type="InterPro" id="IPR031157">
    <property type="entry name" value="G_TR_CS"/>
</dbReference>
<dbReference type="GO" id="GO:0003924">
    <property type="term" value="F:GTPase activity"/>
    <property type="evidence" value="ECO:0007669"/>
    <property type="project" value="InterPro"/>
</dbReference>
<dbReference type="Pfam" id="PF14492">
    <property type="entry name" value="EFG_III"/>
    <property type="match status" value="1"/>
</dbReference>
<dbReference type="Gene3D" id="3.40.50.300">
    <property type="entry name" value="P-loop containing nucleotide triphosphate hydrolases"/>
    <property type="match status" value="1"/>
</dbReference>
<dbReference type="SUPFAM" id="SSF52540">
    <property type="entry name" value="P-loop containing nucleoside triphosphate hydrolases"/>
    <property type="match status" value="1"/>
</dbReference>
<dbReference type="OrthoDB" id="198619at2759"/>
<dbReference type="GO" id="GO:0005759">
    <property type="term" value="C:mitochondrial matrix"/>
    <property type="evidence" value="ECO:0007669"/>
    <property type="project" value="UniProtKB-ARBA"/>
</dbReference>
<evidence type="ECO:0000256" key="1">
    <source>
        <dbReference type="ARBA" id="ARBA00022741"/>
    </source>
</evidence>
<keyword evidence="1" id="KW-0547">Nucleotide-binding</keyword>
<dbReference type="InterPro" id="IPR027417">
    <property type="entry name" value="P-loop_NTPase"/>
</dbReference>
<comment type="caution">
    <text evidence="6">The sequence shown here is derived from an EMBL/GenBank/DDBJ whole genome shotgun (WGS) entry which is preliminary data.</text>
</comment>
<dbReference type="Pfam" id="PF00009">
    <property type="entry name" value="GTP_EFTU"/>
    <property type="match status" value="1"/>
</dbReference>
<dbReference type="NCBIfam" id="TIGR00231">
    <property type="entry name" value="small_GTP"/>
    <property type="match status" value="1"/>
</dbReference>
<dbReference type="Proteomes" id="UP000664169">
    <property type="component" value="Unassembled WGS sequence"/>
</dbReference>
<dbReference type="InterPro" id="IPR053905">
    <property type="entry name" value="EF-G-like_DII"/>
</dbReference>
<evidence type="ECO:0000259" key="5">
    <source>
        <dbReference type="PROSITE" id="PS51722"/>
    </source>
</evidence>
<keyword evidence="7" id="KW-1185">Reference proteome</keyword>
<dbReference type="SMART" id="SM00838">
    <property type="entry name" value="EFG_C"/>
    <property type="match status" value="1"/>
</dbReference>
<accession>A0A8H3EJR0</accession>
<dbReference type="InterPro" id="IPR009000">
    <property type="entry name" value="Transl_B-barrel_sf"/>
</dbReference>
<gene>
    <name evidence="6" type="ORF">GOMPHAMPRED_003107</name>
</gene>
<dbReference type="SUPFAM" id="SSF54980">
    <property type="entry name" value="EF-G C-terminal domain-like"/>
    <property type="match status" value="2"/>
</dbReference>
<evidence type="ECO:0000256" key="4">
    <source>
        <dbReference type="ARBA" id="ARBA00023134"/>
    </source>
</evidence>
<dbReference type="InterPro" id="IPR041095">
    <property type="entry name" value="EFG_II"/>
</dbReference>
<evidence type="ECO:0000313" key="7">
    <source>
        <dbReference type="Proteomes" id="UP000664169"/>
    </source>
</evidence>
<dbReference type="Pfam" id="PF22042">
    <property type="entry name" value="EF-G_D2"/>
    <property type="match status" value="1"/>
</dbReference>
<dbReference type="Pfam" id="PF00679">
    <property type="entry name" value="EFG_C"/>
    <property type="match status" value="1"/>
</dbReference>
<dbReference type="SUPFAM" id="SSF50447">
    <property type="entry name" value="Translation proteins"/>
    <property type="match status" value="1"/>
</dbReference>
<dbReference type="CDD" id="cd16262">
    <property type="entry name" value="EFG_III"/>
    <property type="match status" value="1"/>
</dbReference>
<dbReference type="Gene3D" id="2.40.30.10">
    <property type="entry name" value="Translation factors"/>
    <property type="match status" value="1"/>
</dbReference>
<dbReference type="PROSITE" id="PS51722">
    <property type="entry name" value="G_TR_2"/>
    <property type="match status" value="1"/>
</dbReference>
<keyword evidence="3" id="KW-0496">Mitochondrion</keyword>
<dbReference type="InterPro" id="IPR009022">
    <property type="entry name" value="EFG_III"/>
</dbReference>